<dbReference type="AlphaFoldDB" id="A0A919V664"/>
<keyword evidence="1" id="KW-0812">Transmembrane</keyword>
<dbReference type="PANTHER" id="PTHR30590:SF3">
    <property type="entry name" value="HYPOTHETICAL MEMBRANE SPANNING PROTEIN"/>
    <property type="match status" value="1"/>
</dbReference>
<keyword evidence="1" id="KW-1133">Transmembrane helix</keyword>
<feature type="transmembrane region" description="Helical" evidence="1">
    <location>
        <begin position="210"/>
        <end position="231"/>
    </location>
</feature>
<evidence type="ECO:0000313" key="3">
    <source>
        <dbReference type="EMBL" id="GII92178.1"/>
    </source>
</evidence>
<proteinExistence type="predicted"/>
<feature type="transmembrane region" description="Helical" evidence="1">
    <location>
        <begin position="61"/>
        <end position="77"/>
    </location>
</feature>
<evidence type="ECO:0000259" key="2">
    <source>
        <dbReference type="Pfam" id="PF04235"/>
    </source>
</evidence>
<dbReference type="Pfam" id="PF04235">
    <property type="entry name" value="DUF418"/>
    <property type="match status" value="1"/>
</dbReference>
<dbReference type="PANTHER" id="PTHR30590">
    <property type="entry name" value="INNER MEMBRANE PROTEIN"/>
    <property type="match status" value="1"/>
</dbReference>
<reference evidence="3" key="1">
    <citation type="submission" date="2021-01" db="EMBL/GenBank/DDBJ databases">
        <title>Whole genome shotgun sequence of Sinosporangium siamense NBRC 109515.</title>
        <authorList>
            <person name="Komaki H."/>
            <person name="Tamura T."/>
        </authorList>
    </citation>
    <scope>NUCLEOTIDE SEQUENCE</scope>
    <source>
        <strain evidence="3">NBRC 109515</strain>
    </source>
</reference>
<dbReference type="Proteomes" id="UP000606172">
    <property type="component" value="Unassembled WGS sequence"/>
</dbReference>
<dbReference type="InterPro" id="IPR007349">
    <property type="entry name" value="DUF418"/>
</dbReference>
<feature type="transmembrane region" description="Helical" evidence="1">
    <location>
        <begin position="114"/>
        <end position="131"/>
    </location>
</feature>
<dbReference type="EMBL" id="BOOW01000014">
    <property type="protein sequence ID" value="GII92178.1"/>
    <property type="molecule type" value="Genomic_DNA"/>
</dbReference>
<keyword evidence="1" id="KW-0472">Membrane</keyword>
<evidence type="ECO:0000313" key="4">
    <source>
        <dbReference type="Proteomes" id="UP000606172"/>
    </source>
</evidence>
<evidence type="ECO:0000256" key="1">
    <source>
        <dbReference type="SAM" id="Phobius"/>
    </source>
</evidence>
<gene>
    <name evidence="3" type="ORF">Ssi02_24090</name>
</gene>
<feature type="transmembrane region" description="Helical" evidence="1">
    <location>
        <begin position="251"/>
        <end position="268"/>
    </location>
</feature>
<protein>
    <recommendedName>
        <fullName evidence="2">DUF418 domain-containing protein</fullName>
    </recommendedName>
</protein>
<feature type="domain" description="DUF418" evidence="2">
    <location>
        <begin position="175"/>
        <end position="312"/>
    </location>
</feature>
<feature type="transmembrane region" description="Helical" evidence="1">
    <location>
        <begin position="89"/>
        <end position="108"/>
    </location>
</feature>
<feature type="transmembrane region" description="Helical" evidence="1">
    <location>
        <begin position="176"/>
        <end position="198"/>
    </location>
</feature>
<name>A0A919V664_9ACTN</name>
<feature type="transmembrane region" description="Helical" evidence="1">
    <location>
        <begin position="275"/>
        <end position="294"/>
    </location>
</feature>
<dbReference type="RefSeq" id="WP_204024766.1">
    <property type="nucleotide sequence ID" value="NZ_BOOW01000014.1"/>
</dbReference>
<sequence length="325" mass="36121">MNPAQDIPQIAVSRIHELDAVRGFALCGITLVNIWQHASGESEFNVPGVDPFVMNVLEGRFYPIFAFLFGISFALFFRSATRRTPQPRLVLLRRFGALAAVGGVHAYFNPGEVLFFYGVAAIVVLVPATFLPGRALPYAGVGALLAGLYFSAGIWLMPGLFLLGMAFAERPPSPRWALPVFVVGAAASALLLLVSWNTWYDIFGDTWYRVTNPVVALLGAVTYALGIFLLVRRVKAVSRLLAPVGRMAFTHYLTATPVFLLLTPVLAADTTRMSVFALAGALIVVFMVYSPWWLRRYHYGPLEWVWRCLTWWEVIPNRRPRTEAP</sequence>
<comment type="caution">
    <text evidence="3">The sequence shown here is derived from an EMBL/GenBank/DDBJ whole genome shotgun (WGS) entry which is preliminary data.</text>
</comment>
<dbReference type="InterPro" id="IPR052529">
    <property type="entry name" value="Bact_Transport_Assoc"/>
</dbReference>
<organism evidence="3 4">
    <name type="scientific">Sinosporangium siamense</name>
    <dbReference type="NCBI Taxonomy" id="1367973"/>
    <lineage>
        <taxon>Bacteria</taxon>
        <taxon>Bacillati</taxon>
        <taxon>Actinomycetota</taxon>
        <taxon>Actinomycetes</taxon>
        <taxon>Streptosporangiales</taxon>
        <taxon>Streptosporangiaceae</taxon>
        <taxon>Sinosporangium</taxon>
    </lineage>
</organism>
<feature type="transmembrane region" description="Helical" evidence="1">
    <location>
        <begin position="138"/>
        <end position="156"/>
    </location>
</feature>
<accession>A0A919V664</accession>
<keyword evidence="4" id="KW-1185">Reference proteome</keyword>